<dbReference type="PROSITE" id="PS51504">
    <property type="entry name" value="H15"/>
    <property type="match status" value="1"/>
</dbReference>
<dbReference type="EMBL" id="WTXG01000007">
    <property type="protein sequence ID" value="KAI0304465.1"/>
    <property type="molecule type" value="Genomic_DNA"/>
</dbReference>
<evidence type="ECO:0000313" key="4">
    <source>
        <dbReference type="EMBL" id="KAI0304465.1"/>
    </source>
</evidence>
<keyword evidence="5" id="KW-1185">Reference proteome</keyword>
<reference evidence="4" key="1">
    <citation type="journal article" date="2022" name="New Phytol.">
        <title>Evolutionary transition to the ectomycorrhizal habit in the genomes of a hyperdiverse lineage of mushroom-forming fungi.</title>
        <authorList>
            <person name="Looney B."/>
            <person name="Miyauchi S."/>
            <person name="Morin E."/>
            <person name="Drula E."/>
            <person name="Courty P.E."/>
            <person name="Kohler A."/>
            <person name="Kuo A."/>
            <person name="LaButti K."/>
            <person name="Pangilinan J."/>
            <person name="Lipzen A."/>
            <person name="Riley R."/>
            <person name="Andreopoulos W."/>
            <person name="He G."/>
            <person name="Johnson J."/>
            <person name="Nolan M."/>
            <person name="Tritt A."/>
            <person name="Barry K.W."/>
            <person name="Grigoriev I.V."/>
            <person name="Nagy L.G."/>
            <person name="Hibbett D."/>
            <person name="Henrissat B."/>
            <person name="Matheny P.B."/>
            <person name="Labbe J."/>
            <person name="Martin F.M."/>
        </authorList>
    </citation>
    <scope>NUCLEOTIDE SEQUENCE</scope>
    <source>
        <strain evidence="4">BPL690</strain>
    </source>
</reference>
<dbReference type="GO" id="GO:0000786">
    <property type="term" value="C:nucleosome"/>
    <property type="evidence" value="ECO:0007669"/>
    <property type="project" value="InterPro"/>
</dbReference>
<feature type="compositionally biased region" description="Low complexity" evidence="2">
    <location>
        <begin position="214"/>
        <end position="224"/>
    </location>
</feature>
<feature type="region of interest" description="Disordered" evidence="2">
    <location>
        <begin position="370"/>
        <end position="451"/>
    </location>
</feature>
<evidence type="ECO:0000256" key="1">
    <source>
        <dbReference type="ARBA" id="ARBA00020833"/>
    </source>
</evidence>
<dbReference type="SUPFAM" id="SSF46785">
    <property type="entry name" value="Winged helix' DNA-binding domain"/>
    <property type="match status" value="1"/>
</dbReference>
<evidence type="ECO:0000313" key="5">
    <source>
        <dbReference type="Proteomes" id="UP001203297"/>
    </source>
</evidence>
<sequence length="639" mass="67725">MFTRIHSPLMRRLSGRYRVKNFSEKITQKAPGKARWEDIPSDPRPPWVYSTSAGLRLVLIPSILIYAVFFADFGDREHVFMPTATGPSSTAVTTSQDFGHDSRTTDGSVNAELHALKRTYLTLLPRTQLVELCLAFEAYSPPHVKNPLWPANLAVAVAELQSTPLLTSQETHKDCTSGPVPPPAEGTNVIGTHPQTPNDTDSLETADVNEPSRVQQPQASDSPSQPTPQPVPSTSSTVPAATPPRGPYPLAPYGYQPLAAYPHTSYYPPLSYPHGFSPHPPATYAHAAFPPSQPPSLRLKLTVPHHNGIPTDDLPSYEDMLVEALTDLNEPDGSAPKSLFTWMAARYPLHTNFRPSASQALQKAFKRGRLEKGSNGKYRLNAGWDGGSTSRRTTRRPQTIGQVALPASHGAPTSSPFTHVPLSHPGRNGLSYNPSTSALNSAQSNPPQYPSFPYQYSSGGAYPRNGLSVPLSVSKGEASGGQPPAAAAYGTPAQGALGENNVTNEDVGEGSDAWEAAQTILKAINFGSLLDVAAAKPVVPALGQHTLPATSAPAETACDGAPASLVNDRMTDAGTTVGFVQVQVQVVSDRDRALLQGQLALLAAQLAEIAEDTLASDLGAANANVGVNEGHGRAGDAGD</sequence>
<comment type="caution">
    <text evidence="4">The sequence shown here is derived from an EMBL/GenBank/DDBJ whole genome shotgun (WGS) entry which is preliminary data.</text>
</comment>
<organism evidence="4 5">
    <name type="scientific">Multifurca ochricompacta</name>
    <dbReference type="NCBI Taxonomy" id="376703"/>
    <lineage>
        <taxon>Eukaryota</taxon>
        <taxon>Fungi</taxon>
        <taxon>Dikarya</taxon>
        <taxon>Basidiomycota</taxon>
        <taxon>Agaricomycotina</taxon>
        <taxon>Agaricomycetes</taxon>
        <taxon>Russulales</taxon>
        <taxon>Russulaceae</taxon>
        <taxon>Multifurca</taxon>
    </lineage>
</organism>
<dbReference type="Proteomes" id="UP001203297">
    <property type="component" value="Unassembled WGS sequence"/>
</dbReference>
<evidence type="ECO:0000259" key="3">
    <source>
        <dbReference type="PROSITE" id="PS51504"/>
    </source>
</evidence>
<accession>A0AAD4M7Q0</accession>
<name>A0AAD4M7Q0_9AGAM</name>
<evidence type="ECO:0000256" key="2">
    <source>
        <dbReference type="SAM" id="MobiDB-lite"/>
    </source>
</evidence>
<feature type="region of interest" description="Disordered" evidence="2">
    <location>
        <begin position="167"/>
        <end position="245"/>
    </location>
</feature>
<protein>
    <recommendedName>
        <fullName evidence="1">Histone H1</fullName>
    </recommendedName>
</protein>
<feature type="domain" description="H15" evidence="3">
    <location>
        <begin position="313"/>
        <end position="382"/>
    </location>
</feature>
<dbReference type="SMART" id="SM00526">
    <property type="entry name" value="H15"/>
    <property type="match status" value="1"/>
</dbReference>
<dbReference type="Gene3D" id="1.10.10.10">
    <property type="entry name" value="Winged helix-like DNA-binding domain superfamily/Winged helix DNA-binding domain"/>
    <property type="match status" value="1"/>
</dbReference>
<dbReference type="Pfam" id="PF00538">
    <property type="entry name" value="Linker_histone"/>
    <property type="match status" value="1"/>
</dbReference>
<dbReference type="InterPro" id="IPR036388">
    <property type="entry name" value="WH-like_DNA-bd_sf"/>
</dbReference>
<feature type="compositionally biased region" description="Polar residues" evidence="2">
    <location>
        <begin position="189"/>
        <end position="200"/>
    </location>
</feature>
<dbReference type="GO" id="GO:0003677">
    <property type="term" value="F:DNA binding"/>
    <property type="evidence" value="ECO:0007669"/>
    <property type="project" value="InterPro"/>
</dbReference>
<dbReference type="InterPro" id="IPR036390">
    <property type="entry name" value="WH_DNA-bd_sf"/>
</dbReference>
<dbReference type="CDD" id="cd00073">
    <property type="entry name" value="H15"/>
    <property type="match status" value="1"/>
</dbReference>
<dbReference type="GO" id="GO:0006334">
    <property type="term" value="P:nucleosome assembly"/>
    <property type="evidence" value="ECO:0007669"/>
    <property type="project" value="InterPro"/>
</dbReference>
<gene>
    <name evidence="4" type="ORF">B0F90DRAFT_1815790</name>
</gene>
<dbReference type="InterPro" id="IPR005818">
    <property type="entry name" value="Histone_H1/H5_H15"/>
</dbReference>
<dbReference type="AlphaFoldDB" id="A0AAD4M7Q0"/>
<feature type="compositionally biased region" description="Polar residues" evidence="2">
    <location>
        <begin position="430"/>
        <end position="442"/>
    </location>
</feature>
<proteinExistence type="predicted"/>